<protein>
    <submittedName>
        <fullName evidence="2">Uncharacterized protein</fullName>
    </submittedName>
</protein>
<dbReference type="EMBL" id="BK015822">
    <property type="protein sequence ID" value="DAE26701.1"/>
    <property type="molecule type" value="Genomic_DNA"/>
</dbReference>
<feature type="region of interest" description="Disordered" evidence="1">
    <location>
        <begin position="1"/>
        <end position="23"/>
    </location>
</feature>
<reference evidence="2" key="1">
    <citation type="journal article" date="2021" name="Proc. Natl. Acad. Sci. U.S.A.">
        <title>A Catalog of Tens of Thousands of Viruses from Human Metagenomes Reveals Hidden Associations with Chronic Diseases.</title>
        <authorList>
            <person name="Tisza M.J."/>
            <person name="Buck C.B."/>
        </authorList>
    </citation>
    <scope>NUCLEOTIDE SEQUENCE</scope>
    <source>
        <strain evidence="2">CtBoB21</strain>
    </source>
</reference>
<sequence>MLSRNTAYSRKMQPNQGELARSSSTNQIIEIMKDNKYFCYTIDNSGERGYQRIDKEYAIQLNNMGRWLYKLPFKVVNSLTKALRWKYHLRD</sequence>
<organism evidence="2">
    <name type="scientific">Myoviridae sp. ctBoB21</name>
    <dbReference type="NCBI Taxonomy" id="2827287"/>
    <lineage>
        <taxon>Viruses</taxon>
        <taxon>Duplodnaviria</taxon>
        <taxon>Heunggongvirae</taxon>
        <taxon>Uroviricota</taxon>
        <taxon>Caudoviricetes</taxon>
    </lineage>
</organism>
<proteinExistence type="predicted"/>
<evidence type="ECO:0000256" key="1">
    <source>
        <dbReference type="SAM" id="MobiDB-lite"/>
    </source>
</evidence>
<accession>A0A8S5R6T1</accession>
<name>A0A8S5R6T1_9CAUD</name>
<evidence type="ECO:0000313" key="2">
    <source>
        <dbReference type="EMBL" id="DAE26701.1"/>
    </source>
</evidence>